<dbReference type="KEGG" id="ddi:DDB_G0290345"/>
<dbReference type="HOGENOM" id="CLU_2214938_0_0_1"/>
<evidence type="ECO:0000313" key="3">
    <source>
        <dbReference type="Proteomes" id="UP000002195"/>
    </source>
</evidence>
<dbReference type="PaxDb" id="44689-DDB0188852"/>
<reference evidence="2 3" key="1">
    <citation type="journal article" date="2005" name="Nature">
        <title>The genome of the social amoeba Dictyostelium discoideum.</title>
        <authorList>
            <consortium name="The Dictyostelium discoideum Sequencing Consortium"/>
            <person name="Eichinger L."/>
            <person name="Pachebat J.A."/>
            <person name="Glockner G."/>
            <person name="Rajandream M.A."/>
            <person name="Sucgang R."/>
            <person name="Berriman M."/>
            <person name="Song J."/>
            <person name="Olsen R."/>
            <person name="Szafranski K."/>
            <person name="Xu Q."/>
            <person name="Tunggal B."/>
            <person name="Kummerfeld S."/>
            <person name="Madera M."/>
            <person name="Konfortov B.A."/>
            <person name="Rivero F."/>
            <person name="Bankier A.T."/>
            <person name="Lehmann R."/>
            <person name="Hamlin N."/>
            <person name="Davies R."/>
            <person name="Gaudet P."/>
            <person name="Fey P."/>
            <person name="Pilcher K."/>
            <person name="Chen G."/>
            <person name="Saunders D."/>
            <person name="Sodergren E."/>
            <person name="Davis P."/>
            <person name="Kerhornou A."/>
            <person name="Nie X."/>
            <person name="Hall N."/>
            <person name="Anjard C."/>
            <person name="Hemphill L."/>
            <person name="Bason N."/>
            <person name="Farbrother P."/>
            <person name="Desany B."/>
            <person name="Just E."/>
            <person name="Morio T."/>
            <person name="Rost R."/>
            <person name="Churcher C."/>
            <person name="Cooper J."/>
            <person name="Haydock S."/>
            <person name="van Driessche N."/>
            <person name="Cronin A."/>
            <person name="Goodhead I."/>
            <person name="Muzny D."/>
            <person name="Mourier T."/>
            <person name="Pain A."/>
            <person name="Lu M."/>
            <person name="Harper D."/>
            <person name="Lindsay R."/>
            <person name="Hauser H."/>
            <person name="James K."/>
            <person name="Quiles M."/>
            <person name="Madan Babu M."/>
            <person name="Saito T."/>
            <person name="Buchrieser C."/>
            <person name="Wardroper A."/>
            <person name="Felder M."/>
            <person name="Thangavelu M."/>
            <person name="Johnson D."/>
            <person name="Knights A."/>
            <person name="Loulseged H."/>
            <person name="Mungall K."/>
            <person name="Oliver K."/>
            <person name="Price C."/>
            <person name="Quail M.A."/>
            <person name="Urushihara H."/>
            <person name="Hernandez J."/>
            <person name="Rabbinowitsch E."/>
            <person name="Steffen D."/>
            <person name="Sanders M."/>
            <person name="Ma J."/>
            <person name="Kohara Y."/>
            <person name="Sharp S."/>
            <person name="Simmonds M."/>
            <person name="Spiegler S."/>
            <person name="Tivey A."/>
            <person name="Sugano S."/>
            <person name="White B."/>
            <person name="Walker D."/>
            <person name="Woodward J."/>
            <person name="Winckler T."/>
            <person name="Tanaka Y."/>
            <person name="Shaulsky G."/>
            <person name="Schleicher M."/>
            <person name="Weinstock G."/>
            <person name="Rosenthal A."/>
            <person name="Cox E.C."/>
            <person name="Chisholm R.L."/>
            <person name="Gibbs R."/>
            <person name="Loomis W.F."/>
            <person name="Platzer M."/>
            <person name="Kay R.R."/>
            <person name="Williams J."/>
            <person name="Dear P.H."/>
            <person name="Noegel A.A."/>
            <person name="Barrell B."/>
            <person name="Kuspa A."/>
        </authorList>
    </citation>
    <scope>NUCLEOTIDE SEQUENCE [LARGE SCALE GENOMIC DNA]</scope>
    <source>
        <strain evidence="2 3">AX4</strain>
    </source>
</reference>
<sequence>MKSCSPQPTPTIWYNANMFYKDGIQYKFHNSSTSKDVLNFFGLENGYLQTQLGHQKVINANPNYLPTSGTFHVVEQSSKFLFFKIAVLIISINFIIQIIYYSIKILK</sequence>
<name>Q54G68_DICDI</name>
<dbReference type="GeneID" id="8627621"/>
<keyword evidence="3" id="KW-1185">Reference proteome</keyword>
<proteinExistence type="predicted"/>
<keyword evidence="1" id="KW-0472">Membrane</keyword>
<evidence type="ECO:0000313" key="2">
    <source>
        <dbReference type="EMBL" id="EAL62299.1"/>
    </source>
</evidence>
<dbReference type="GlyGen" id="Q54G68">
    <property type="glycosylation" value="1 site"/>
</dbReference>
<dbReference type="EMBL" id="AAFI02000162">
    <property type="protein sequence ID" value="EAL62299.1"/>
    <property type="molecule type" value="Genomic_DNA"/>
</dbReference>
<organism evidence="2 3">
    <name type="scientific">Dictyostelium discoideum</name>
    <name type="common">Social amoeba</name>
    <dbReference type="NCBI Taxonomy" id="44689"/>
    <lineage>
        <taxon>Eukaryota</taxon>
        <taxon>Amoebozoa</taxon>
        <taxon>Evosea</taxon>
        <taxon>Eumycetozoa</taxon>
        <taxon>Dictyostelia</taxon>
        <taxon>Dictyosteliales</taxon>
        <taxon>Dictyosteliaceae</taxon>
        <taxon>Dictyostelium</taxon>
    </lineage>
</organism>
<feature type="transmembrane region" description="Helical" evidence="1">
    <location>
        <begin position="81"/>
        <end position="103"/>
    </location>
</feature>
<evidence type="ECO:0000256" key="1">
    <source>
        <dbReference type="SAM" id="Phobius"/>
    </source>
</evidence>
<comment type="caution">
    <text evidence="2">The sequence shown here is derived from an EMBL/GenBank/DDBJ whole genome shotgun (WGS) entry which is preliminary data.</text>
</comment>
<keyword evidence="1" id="KW-1133">Transmembrane helix</keyword>
<keyword evidence="1" id="KW-0812">Transmembrane</keyword>
<dbReference type="RefSeq" id="XP_635815.1">
    <property type="nucleotide sequence ID" value="XM_630723.1"/>
</dbReference>
<protein>
    <submittedName>
        <fullName evidence="2">Uncharacterized protein</fullName>
    </submittedName>
</protein>
<dbReference type="AlphaFoldDB" id="Q54G68"/>
<dbReference type="VEuPathDB" id="AmoebaDB:DDB_G0290345"/>
<dbReference type="Proteomes" id="UP000002195">
    <property type="component" value="Unassembled WGS sequence"/>
</dbReference>
<dbReference type="InParanoid" id="Q54G68"/>
<gene>
    <name evidence="2" type="ORF">DDB_G0290345</name>
</gene>
<accession>Q54G68</accession>